<feature type="compositionally biased region" description="Basic and acidic residues" evidence="5">
    <location>
        <begin position="281"/>
        <end position="293"/>
    </location>
</feature>
<keyword evidence="6" id="KW-0812">Transmembrane</keyword>
<comment type="caution">
    <text evidence="8">The sequence shown here is derived from an EMBL/GenBank/DDBJ whole genome shotgun (WGS) entry which is preliminary data.</text>
</comment>
<dbReference type="InterPro" id="IPR019931">
    <property type="entry name" value="LPXTG_anchor"/>
</dbReference>
<dbReference type="NCBIfam" id="NF041528">
    <property type="entry name" value="strep_LAETG"/>
    <property type="match status" value="1"/>
</dbReference>
<name>A0A372MC20_9ACTN</name>
<keyword evidence="6" id="KW-1133">Transmembrane helix</keyword>
<dbReference type="PROSITE" id="PS50847">
    <property type="entry name" value="GRAM_POS_ANCHORING"/>
    <property type="match status" value="1"/>
</dbReference>
<feature type="transmembrane region" description="Helical" evidence="6">
    <location>
        <begin position="337"/>
        <end position="356"/>
    </location>
</feature>
<evidence type="ECO:0000259" key="7">
    <source>
        <dbReference type="PROSITE" id="PS50847"/>
    </source>
</evidence>
<evidence type="ECO:0000256" key="5">
    <source>
        <dbReference type="SAM" id="MobiDB-lite"/>
    </source>
</evidence>
<evidence type="ECO:0000313" key="9">
    <source>
        <dbReference type="Proteomes" id="UP000263094"/>
    </source>
</evidence>
<evidence type="ECO:0000256" key="1">
    <source>
        <dbReference type="ARBA" id="ARBA00022512"/>
    </source>
</evidence>
<dbReference type="Proteomes" id="UP000263094">
    <property type="component" value="Unassembled WGS sequence"/>
</dbReference>
<keyword evidence="4" id="KW-0572">Peptidoglycan-anchor</keyword>
<keyword evidence="6" id="KW-0472">Membrane</keyword>
<keyword evidence="3" id="KW-0732">Signal</keyword>
<evidence type="ECO:0000256" key="2">
    <source>
        <dbReference type="ARBA" id="ARBA00022525"/>
    </source>
</evidence>
<feature type="domain" description="Gram-positive cocci surface proteins LPxTG" evidence="7">
    <location>
        <begin position="326"/>
        <end position="362"/>
    </location>
</feature>
<keyword evidence="1" id="KW-0134">Cell wall</keyword>
<organism evidence="8 9">
    <name type="scientific">Streptomyces triticagri</name>
    <dbReference type="NCBI Taxonomy" id="2293568"/>
    <lineage>
        <taxon>Bacteria</taxon>
        <taxon>Bacillati</taxon>
        <taxon>Actinomycetota</taxon>
        <taxon>Actinomycetes</taxon>
        <taxon>Kitasatosporales</taxon>
        <taxon>Streptomycetaceae</taxon>
        <taxon>Streptomyces</taxon>
    </lineage>
</organism>
<dbReference type="EMBL" id="QUAK01000011">
    <property type="protein sequence ID" value="RFU88441.1"/>
    <property type="molecule type" value="Genomic_DNA"/>
</dbReference>
<keyword evidence="2" id="KW-0964">Secreted</keyword>
<dbReference type="AlphaFoldDB" id="A0A372MC20"/>
<evidence type="ECO:0000256" key="4">
    <source>
        <dbReference type="ARBA" id="ARBA00023088"/>
    </source>
</evidence>
<evidence type="ECO:0000313" key="8">
    <source>
        <dbReference type="EMBL" id="RFU88441.1"/>
    </source>
</evidence>
<reference evidence="8 9" key="1">
    <citation type="submission" date="2018-08" db="EMBL/GenBank/DDBJ databases">
        <title>Isolation, diversity and antifungal activity of Actinobacteria from wheat.</title>
        <authorList>
            <person name="Han C."/>
        </authorList>
    </citation>
    <scope>NUCLEOTIDE SEQUENCE [LARGE SCALE GENOMIC DNA]</scope>
    <source>
        <strain evidence="8 9">NEAU-YY421</strain>
    </source>
</reference>
<gene>
    <name evidence="8" type="ORF">DY218_01480</name>
</gene>
<feature type="compositionally biased region" description="Basic and acidic residues" evidence="5">
    <location>
        <begin position="317"/>
        <end position="326"/>
    </location>
</feature>
<dbReference type="NCBIfam" id="NF041527">
    <property type="entry name" value="SCO1860_LAETG"/>
    <property type="match status" value="1"/>
</dbReference>
<dbReference type="InterPro" id="IPR048202">
    <property type="entry name" value="SCO1860-like"/>
</dbReference>
<accession>A0A372MC20</accession>
<feature type="region of interest" description="Disordered" evidence="5">
    <location>
        <begin position="274"/>
        <end position="336"/>
    </location>
</feature>
<dbReference type="NCBIfam" id="TIGR01167">
    <property type="entry name" value="LPXTG_anchor"/>
    <property type="match status" value="1"/>
</dbReference>
<protein>
    <submittedName>
        <fullName evidence="8">LPXTG cell wall anchor domain-containing protein</fullName>
    </submittedName>
</protein>
<proteinExistence type="predicted"/>
<evidence type="ECO:0000256" key="3">
    <source>
        <dbReference type="ARBA" id="ARBA00022729"/>
    </source>
</evidence>
<keyword evidence="9" id="KW-1185">Reference proteome</keyword>
<evidence type="ECO:0000256" key="6">
    <source>
        <dbReference type="SAM" id="Phobius"/>
    </source>
</evidence>
<sequence>METPVHSPYVRIPVPKPRAPHAVPAWRRPGHVSRGGSTLFSHTFRMPARRLSAAGVATVLAAGPAALAGAVPAHATGGDEGRAGAVVLRTGLDVSLLDKSVQVPLRTSLNEVSAPHSAEKTALTARLDGVGAGKPFSVLRADVATAKATVEGGVAEGRTELARARVNVPGLPGVPLVELGQVSSKAVCKAGERPAAEAGLLGSVNVLGKKVTLSAGGPTRVEVPGIGEVRLELSKTHTTSRTAAAAALELEVSLNPLKLNVAEVDGTVTLAGATCETPSAQHREPVGRGEKPAGPRKQTAGKDAHDADDGEGVKPQSAREPDRADLADTGGSSSTPYVAGAGVVLLALGGGAVAVARRRRPH</sequence>